<name>A0A8X8VV09_SALSN</name>
<sequence length="431" mass="46393">MAKTWSTTAGDSQPKFNAAAYFPPRDNSHAVPEPSMREDLMAGIFSFPESEIAALRERCSSVGGERRPSRVEALTAFIWTRFMGVRSEPGRTRGAGDDGAEVVRKMRDAVDAVNGGYAAGLKGGDNFMEENAGLVCNEGVVWLGSPFMSDSLDKTSPLLPPIPPPASNPKTSTSPTSPPASTSKNPAGKLPLLIYFHGGGFFTESAFSPTYHHHLTSLVAAAKIAAVSVNYRLAPEHPLPAAYNDAWLALQWTFSRSDPWIKNHADLGKIYLGGDSAGANIAHRMSIRVGSDNLGPGINLRGMFLNCPFFLGKKEIGNESGDAYAEEQMRKLWVYAYPGSEAGLDNPLVNPGMDPGLGRLGCGRVLVYVAGKDVLKFRGRYYAAALRRSGWKGEVKVVEVEGESHVFNLINPNTAKAAAMVRVLASFLNQS</sequence>
<comment type="similarity">
    <text evidence="1">Belongs to the 'GDXG' lipolytic enzyme family.</text>
</comment>
<feature type="region of interest" description="Disordered" evidence="2">
    <location>
        <begin position="154"/>
        <end position="185"/>
    </location>
</feature>
<dbReference type="InterPro" id="IPR023213">
    <property type="entry name" value="CAT-like_dom_sf"/>
</dbReference>
<evidence type="ECO:0000259" key="3">
    <source>
        <dbReference type="Pfam" id="PF07859"/>
    </source>
</evidence>
<dbReference type="PANTHER" id="PTHR23024:SF467">
    <property type="entry name" value="CARBOXYLESTERASE 12-RELATED"/>
    <property type="match status" value="1"/>
</dbReference>
<protein>
    <recommendedName>
        <fullName evidence="3">Alpha/beta hydrolase fold-3 domain-containing protein</fullName>
    </recommendedName>
</protein>
<keyword evidence="5" id="KW-1185">Reference proteome</keyword>
<dbReference type="AlphaFoldDB" id="A0A8X8VV09"/>
<evidence type="ECO:0000256" key="1">
    <source>
        <dbReference type="ARBA" id="ARBA00010515"/>
    </source>
</evidence>
<dbReference type="SUPFAM" id="SSF53474">
    <property type="entry name" value="alpha/beta-Hydrolases"/>
    <property type="match status" value="1"/>
</dbReference>
<evidence type="ECO:0000256" key="2">
    <source>
        <dbReference type="SAM" id="MobiDB-lite"/>
    </source>
</evidence>
<proteinExistence type="inferred from homology"/>
<reference evidence="4" key="1">
    <citation type="submission" date="2018-01" db="EMBL/GenBank/DDBJ databases">
        <authorList>
            <person name="Mao J.F."/>
        </authorList>
    </citation>
    <scope>NUCLEOTIDE SEQUENCE</scope>
    <source>
        <strain evidence="4">Huo1</strain>
        <tissue evidence="4">Leaf</tissue>
    </source>
</reference>
<accession>A0A8X8VV09</accession>
<dbReference type="InterPro" id="IPR029058">
    <property type="entry name" value="AB_hydrolase_fold"/>
</dbReference>
<comment type="caution">
    <text evidence="4">The sequence shown here is derived from an EMBL/GenBank/DDBJ whole genome shotgun (WGS) entry which is preliminary data.</text>
</comment>
<dbReference type="Pfam" id="PF07859">
    <property type="entry name" value="Abhydrolase_3"/>
    <property type="match status" value="1"/>
</dbReference>
<dbReference type="PANTHER" id="PTHR23024">
    <property type="entry name" value="ARYLACETAMIDE DEACETYLASE"/>
    <property type="match status" value="1"/>
</dbReference>
<reference evidence="4" key="2">
    <citation type="submission" date="2020-08" db="EMBL/GenBank/DDBJ databases">
        <title>Plant Genome Project.</title>
        <authorList>
            <person name="Zhang R.-G."/>
        </authorList>
    </citation>
    <scope>NUCLEOTIDE SEQUENCE</scope>
    <source>
        <strain evidence="4">Huo1</strain>
        <tissue evidence="4">Leaf</tissue>
    </source>
</reference>
<dbReference type="GO" id="GO:0016787">
    <property type="term" value="F:hydrolase activity"/>
    <property type="evidence" value="ECO:0007669"/>
    <property type="project" value="InterPro"/>
</dbReference>
<dbReference type="EMBL" id="PNBA02000853">
    <property type="protein sequence ID" value="KAG6382869.1"/>
    <property type="molecule type" value="Genomic_DNA"/>
</dbReference>
<organism evidence="4">
    <name type="scientific">Salvia splendens</name>
    <name type="common">Scarlet sage</name>
    <dbReference type="NCBI Taxonomy" id="180675"/>
    <lineage>
        <taxon>Eukaryota</taxon>
        <taxon>Viridiplantae</taxon>
        <taxon>Streptophyta</taxon>
        <taxon>Embryophyta</taxon>
        <taxon>Tracheophyta</taxon>
        <taxon>Spermatophyta</taxon>
        <taxon>Magnoliopsida</taxon>
        <taxon>eudicotyledons</taxon>
        <taxon>Gunneridae</taxon>
        <taxon>Pentapetalae</taxon>
        <taxon>asterids</taxon>
        <taxon>lamiids</taxon>
        <taxon>Lamiales</taxon>
        <taxon>Lamiaceae</taxon>
        <taxon>Nepetoideae</taxon>
        <taxon>Mentheae</taxon>
        <taxon>Salviinae</taxon>
        <taxon>Salvia</taxon>
        <taxon>Salvia subgen. Calosphace</taxon>
        <taxon>core Calosphace</taxon>
    </lineage>
</organism>
<gene>
    <name evidence="4" type="ORF">SASPL_157412</name>
</gene>
<dbReference type="InterPro" id="IPR013094">
    <property type="entry name" value="AB_hydrolase_3"/>
</dbReference>
<dbReference type="Proteomes" id="UP000298416">
    <property type="component" value="Unassembled WGS sequence"/>
</dbReference>
<feature type="compositionally biased region" description="Pro residues" evidence="2">
    <location>
        <begin position="158"/>
        <end position="167"/>
    </location>
</feature>
<evidence type="ECO:0000313" key="5">
    <source>
        <dbReference type="Proteomes" id="UP000298416"/>
    </source>
</evidence>
<dbReference type="Gene3D" id="3.40.50.1820">
    <property type="entry name" value="alpha/beta hydrolase"/>
    <property type="match status" value="1"/>
</dbReference>
<dbReference type="InterPro" id="IPR050466">
    <property type="entry name" value="Carboxylest/Gibb_receptor"/>
</dbReference>
<dbReference type="Gene3D" id="3.30.559.10">
    <property type="entry name" value="Chloramphenicol acetyltransferase-like domain"/>
    <property type="match status" value="1"/>
</dbReference>
<feature type="domain" description="Alpha/beta hydrolase fold-3" evidence="3">
    <location>
        <begin position="193"/>
        <end position="407"/>
    </location>
</feature>
<feature type="compositionally biased region" description="Low complexity" evidence="2">
    <location>
        <begin position="168"/>
        <end position="185"/>
    </location>
</feature>
<evidence type="ECO:0000313" key="4">
    <source>
        <dbReference type="EMBL" id="KAG6382869.1"/>
    </source>
</evidence>